<evidence type="ECO:0000256" key="2">
    <source>
        <dbReference type="ARBA" id="ARBA00022679"/>
    </source>
</evidence>
<dbReference type="AlphaFoldDB" id="A0AAW0F277"/>
<dbReference type="PANTHER" id="PTHR23117">
    <property type="entry name" value="GUANYLATE KINASE-RELATED"/>
    <property type="match status" value="1"/>
</dbReference>
<dbReference type="CDD" id="cd00071">
    <property type="entry name" value="GMPK"/>
    <property type="match status" value="1"/>
</dbReference>
<keyword evidence="7" id="KW-1185">Reference proteome</keyword>
<dbReference type="Proteomes" id="UP001430356">
    <property type="component" value="Unassembled WGS sequence"/>
</dbReference>
<dbReference type="EMBL" id="JAECZO010000002">
    <property type="protein sequence ID" value="KAK7199942.1"/>
    <property type="molecule type" value="Genomic_DNA"/>
</dbReference>
<keyword evidence="3 6" id="KW-0418">Kinase</keyword>
<name>A0AAW0F277_9TRYP</name>
<evidence type="ECO:0000313" key="6">
    <source>
        <dbReference type="EMBL" id="KAK7199942.1"/>
    </source>
</evidence>
<keyword evidence="2" id="KW-0808">Transferase</keyword>
<organism evidence="6 7">
    <name type="scientific">Novymonas esmeraldas</name>
    <dbReference type="NCBI Taxonomy" id="1808958"/>
    <lineage>
        <taxon>Eukaryota</taxon>
        <taxon>Discoba</taxon>
        <taxon>Euglenozoa</taxon>
        <taxon>Kinetoplastea</taxon>
        <taxon>Metakinetoplastina</taxon>
        <taxon>Trypanosomatida</taxon>
        <taxon>Trypanosomatidae</taxon>
        <taxon>Novymonas</taxon>
    </lineage>
</organism>
<accession>A0AAW0F277</accession>
<evidence type="ECO:0000313" key="7">
    <source>
        <dbReference type="Proteomes" id="UP001430356"/>
    </source>
</evidence>
<evidence type="ECO:0000256" key="3">
    <source>
        <dbReference type="ARBA" id="ARBA00022777"/>
    </source>
</evidence>
<feature type="domain" description="Guanylate kinase-like" evidence="5">
    <location>
        <begin position="42"/>
        <end position="329"/>
    </location>
</feature>
<feature type="compositionally biased region" description="Low complexity" evidence="4">
    <location>
        <begin position="124"/>
        <end position="136"/>
    </location>
</feature>
<comment type="caution">
    <text evidence="6">The sequence shown here is derived from an EMBL/GenBank/DDBJ whole genome shotgun (WGS) entry which is preliminary data.</text>
</comment>
<evidence type="ECO:0000256" key="1">
    <source>
        <dbReference type="ARBA" id="ARBA00005790"/>
    </source>
</evidence>
<dbReference type="GO" id="GO:0005829">
    <property type="term" value="C:cytosol"/>
    <property type="evidence" value="ECO:0007669"/>
    <property type="project" value="TreeGrafter"/>
</dbReference>
<evidence type="ECO:0000259" key="5">
    <source>
        <dbReference type="PROSITE" id="PS50052"/>
    </source>
</evidence>
<gene>
    <name evidence="6" type="ORF">NESM_000042600</name>
</gene>
<evidence type="ECO:0000256" key="4">
    <source>
        <dbReference type="SAM" id="MobiDB-lite"/>
    </source>
</evidence>
<dbReference type="InterPro" id="IPR008145">
    <property type="entry name" value="GK/Ca_channel_bsu"/>
</dbReference>
<dbReference type="PROSITE" id="PS00856">
    <property type="entry name" value="GUANYLATE_KINASE_1"/>
    <property type="match status" value="1"/>
</dbReference>
<dbReference type="Pfam" id="PF00625">
    <property type="entry name" value="Guanylate_kin"/>
    <property type="match status" value="2"/>
</dbReference>
<dbReference type="SUPFAM" id="SSF52540">
    <property type="entry name" value="P-loop containing nucleoside triphosphate hydrolases"/>
    <property type="match status" value="1"/>
</dbReference>
<comment type="similarity">
    <text evidence="1">Belongs to the guanylate kinase family.</text>
</comment>
<feature type="region of interest" description="Disordered" evidence="4">
    <location>
        <begin position="120"/>
        <end position="152"/>
    </location>
</feature>
<dbReference type="SMART" id="SM00072">
    <property type="entry name" value="GuKc"/>
    <property type="match status" value="1"/>
</dbReference>
<proteinExistence type="inferred from homology"/>
<dbReference type="InterPro" id="IPR020590">
    <property type="entry name" value="Guanylate_kinase_CS"/>
</dbReference>
<protein>
    <submittedName>
        <fullName evidence="6">Guanylate kinase-like protein</fullName>
    </submittedName>
</protein>
<dbReference type="InterPro" id="IPR027417">
    <property type="entry name" value="P-loop_NTPase"/>
</dbReference>
<reference evidence="6 7" key="1">
    <citation type="journal article" date="2021" name="MBio">
        <title>A New Model Trypanosomatid, Novymonas esmeraldas: Genomic Perception of Its 'Candidatus Pandoraea novymonadis' Endosymbiont.</title>
        <authorList>
            <person name="Zakharova A."/>
            <person name="Saura A."/>
            <person name="Butenko A."/>
            <person name="Podesvova L."/>
            <person name="Warmusova S."/>
            <person name="Kostygov A.Y."/>
            <person name="Nenarokova A."/>
            <person name="Lukes J."/>
            <person name="Opperdoes F.R."/>
            <person name="Yurchenko V."/>
        </authorList>
    </citation>
    <scope>NUCLEOTIDE SEQUENCE [LARGE SCALE GENOMIC DNA]</scope>
    <source>
        <strain evidence="6 7">E262AT.01</strain>
    </source>
</reference>
<dbReference type="InterPro" id="IPR008144">
    <property type="entry name" value="Guanylate_kin-like_dom"/>
</dbReference>
<dbReference type="PROSITE" id="PS50052">
    <property type="entry name" value="GUANYLATE_KINASE_2"/>
    <property type="match status" value="1"/>
</dbReference>
<dbReference type="GO" id="GO:0004385">
    <property type="term" value="F:GMP kinase activity"/>
    <property type="evidence" value="ECO:0007669"/>
    <property type="project" value="TreeGrafter"/>
</dbReference>
<dbReference type="Gene3D" id="3.40.50.300">
    <property type="entry name" value="P-loop containing nucleotide triphosphate hydrolases"/>
    <property type="match status" value="2"/>
</dbReference>
<sequence>MSASSKASLPGFASVAAVGPARRTASHLADSAKNTVTLKRLVDVLLFVGPSGCGKSTVIHRLQHEWPALFEFSVSHTTRSPRRGEVDGQHYHFVSMEGFQQLIDAGAMVEYSRLSSHAVSPGLSSSSTSSSSTSSTAGLVPPSTAAPHTPAGNLYGTSKTALHTVLGRNRVVLMDTDLLGAINIRRYCEHEVVDSRPVTVSRTPPSVAPSDSAAALTLAPSRLAPQPLDHEHAVSSAGVSASCDATLASSPVDTRTLRCMIIFIAPPSMEVLERRLRERKSETEASLQLRMKVNRRWMQWAKENQSFFDHYIVNDDLALCYAQVKHIVRMEVLKLESSL</sequence>
<dbReference type="PANTHER" id="PTHR23117:SF13">
    <property type="entry name" value="GUANYLATE KINASE"/>
    <property type="match status" value="1"/>
</dbReference>